<name>A0ABY4C9H2_9BACT</name>
<evidence type="ECO:0000256" key="2">
    <source>
        <dbReference type="ARBA" id="ARBA00023012"/>
    </source>
</evidence>
<accession>A0ABY4C9H2</accession>
<protein>
    <submittedName>
        <fullName evidence="5">Response regulator</fullName>
    </submittedName>
</protein>
<dbReference type="PROSITE" id="PS50110">
    <property type="entry name" value="RESPONSE_REGULATORY"/>
    <property type="match status" value="1"/>
</dbReference>
<dbReference type="RefSeq" id="WP_243538094.1">
    <property type="nucleotide sequence ID" value="NZ_CP093442.1"/>
</dbReference>
<evidence type="ECO:0000259" key="4">
    <source>
        <dbReference type="PROSITE" id="PS50110"/>
    </source>
</evidence>
<dbReference type="Pfam" id="PF00072">
    <property type="entry name" value="Response_reg"/>
    <property type="match status" value="1"/>
</dbReference>
<dbReference type="SUPFAM" id="SSF52172">
    <property type="entry name" value="CheY-like"/>
    <property type="match status" value="1"/>
</dbReference>
<keyword evidence="6" id="KW-1185">Reference proteome</keyword>
<dbReference type="Gene3D" id="3.40.50.2300">
    <property type="match status" value="1"/>
</dbReference>
<evidence type="ECO:0000256" key="1">
    <source>
        <dbReference type="ARBA" id="ARBA00022553"/>
    </source>
</evidence>
<keyword evidence="1 3" id="KW-0597">Phosphoprotein</keyword>
<reference evidence="5" key="1">
    <citation type="submission" date="2022-03" db="EMBL/GenBank/DDBJ databases">
        <title>Genome Identification and Characterization of new species Bdellovibrio reynosense LBG001 sp. nov. from a Mexico soil sample.</title>
        <authorList>
            <person name="Camilli A."/>
            <person name="Ajao Y."/>
            <person name="Guo X."/>
        </authorList>
    </citation>
    <scope>NUCLEOTIDE SEQUENCE</scope>
    <source>
        <strain evidence="5">LBG001</strain>
    </source>
</reference>
<feature type="domain" description="Response regulatory" evidence="4">
    <location>
        <begin position="15"/>
        <end position="128"/>
    </location>
</feature>
<feature type="modified residue" description="4-aspartylphosphate" evidence="3">
    <location>
        <position position="64"/>
    </location>
</feature>
<proteinExistence type="predicted"/>
<evidence type="ECO:0000256" key="3">
    <source>
        <dbReference type="PROSITE-ProRule" id="PRU00169"/>
    </source>
</evidence>
<organism evidence="5 6">
    <name type="scientific">Bdellovibrio reynosensis</name>
    <dbReference type="NCBI Taxonomy" id="2835041"/>
    <lineage>
        <taxon>Bacteria</taxon>
        <taxon>Pseudomonadati</taxon>
        <taxon>Bdellovibrionota</taxon>
        <taxon>Bdellovibrionia</taxon>
        <taxon>Bdellovibrionales</taxon>
        <taxon>Pseudobdellovibrionaceae</taxon>
        <taxon>Bdellovibrio</taxon>
    </lineage>
</organism>
<sequence>MQQAEIKKRQLENKKILVVDDNIDNQRLMSRMLQLAGAVTAVAKDGEEGVEKALHENFDAILMDLQMPVKNGLDATSELRSQSYQKPIIAVTAHGKGDKERCMEIGFSDFLEKPLEKDFLIKSVLKVLA</sequence>
<gene>
    <name evidence="5" type="ORF">MNR06_01340</name>
</gene>
<dbReference type="CDD" id="cd17546">
    <property type="entry name" value="REC_hyHK_CKI1_RcsC-like"/>
    <property type="match status" value="1"/>
</dbReference>
<evidence type="ECO:0000313" key="5">
    <source>
        <dbReference type="EMBL" id="UOF01595.1"/>
    </source>
</evidence>
<keyword evidence="2" id="KW-0902">Two-component regulatory system</keyword>
<dbReference type="PANTHER" id="PTHR45339">
    <property type="entry name" value="HYBRID SIGNAL TRANSDUCTION HISTIDINE KINASE J"/>
    <property type="match status" value="1"/>
</dbReference>
<dbReference type="SMART" id="SM00448">
    <property type="entry name" value="REC"/>
    <property type="match status" value="1"/>
</dbReference>
<dbReference type="Proteomes" id="UP000830116">
    <property type="component" value="Chromosome"/>
</dbReference>
<dbReference type="InterPro" id="IPR001789">
    <property type="entry name" value="Sig_transdc_resp-reg_receiver"/>
</dbReference>
<dbReference type="InterPro" id="IPR011006">
    <property type="entry name" value="CheY-like_superfamily"/>
</dbReference>
<evidence type="ECO:0000313" key="6">
    <source>
        <dbReference type="Proteomes" id="UP000830116"/>
    </source>
</evidence>
<dbReference type="EMBL" id="CP093442">
    <property type="protein sequence ID" value="UOF01595.1"/>
    <property type="molecule type" value="Genomic_DNA"/>
</dbReference>
<dbReference type="PANTHER" id="PTHR45339:SF1">
    <property type="entry name" value="HYBRID SIGNAL TRANSDUCTION HISTIDINE KINASE J"/>
    <property type="match status" value="1"/>
</dbReference>